<name>A0A6P8R455_GEOSA</name>
<feature type="compositionally biased region" description="Polar residues" evidence="8">
    <location>
        <begin position="99"/>
        <end position="110"/>
    </location>
</feature>
<dbReference type="InterPro" id="IPR029054">
    <property type="entry name" value="dUTPase-like"/>
</dbReference>
<dbReference type="SUPFAM" id="SSF57756">
    <property type="entry name" value="Retrovirus zinc finger-like domains"/>
    <property type="match status" value="1"/>
</dbReference>
<dbReference type="EC" id="3.6.1.23" evidence="3"/>
<feature type="compositionally biased region" description="Basic and acidic residues" evidence="8">
    <location>
        <begin position="88"/>
        <end position="98"/>
    </location>
</feature>
<dbReference type="Proteomes" id="UP000515159">
    <property type="component" value="Chromosome 3"/>
</dbReference>
<evidence type="ECO:0000259" key="10">
    <source>
        <dbReference type="PROSITE" id="PS50175"/>
    </source>
</evidence>
<dbReference type="GO" id="GO:0006226">
    <property type="term" value="P:dUMP biosynthetic process"/>
    <property type="evidence" value="ECO:0007669"/>
    <property type="project" value="UniProtKB-UniPathway"/>
</dbReference>
<evidence type="ECO:0000313" key="12">
    <source>
        <dbReference type="RefSeq" id="XP_033793446.1"/>
    </source>
</evidence>
<evidence type="ECO:0000256" key="8">
    <source>
        <dbReference type="SAM" id="MobiDB-lite"/>
    </source>
</evidence>
<dbReference type="PANTHER" id="PTHR11241:SF0">
    <property type="entry name" value="DEOXYURIDINE 5'-TRIPHOSPHATE NUCLEOTIDOHYDROLASE"/>
    <property type="match status" value="1"/>
</dbReference>
<dbReference type="KEGG" id="gsh:117357185"/>
<dbReference type="UniPathway" id="UPA00610">
    <property type="reaction ID" value="UER00666"/>
</dbReference>
<feature type="region of interest" description="Disordered" evidence="8">
    <location>
        <begin position="79"/>
        <end position="114"/>
    </location>
</feature>
<dbReference type="InterPro" id="IPR001878">
    <property type="entry name" value="Znf_CCHC"/>
</dbReference>
<dbReference type="OrthoDB" id="419889at2759"/>
<dbReference type="SUPFAM" id="SSF51283">
    <property type="entry name" value="dUTPase-like"/>
    <property type="match status" value="1"/>
</dbReference>
<evidence type="ECO:0000313" key="11">
    <source>
        <dbReference type="Proteomes" id="UP000515159"/>
    </source>
</evidence>
<evidence type="ECO:0000256" key="7">
    <source>
        <dbReference type="SAM" id="Coils"/>
    </source>
</evidence>
<dbReference type="PANTHER" id="PTHR11241">
    <property type="entry name" value="DEOXYURIDINE 5'-TRIPHOSPHATE NUCLEOTIDOHYDROLASE"/>
    <property type="match status" value="1"/>
</dbReference>
<dbReference type="PROSITE" id="PS50175">
    <property type="entry name" value="ASP_PROT_RETROV"/>
    <property type="match status" value="1"/>
</dbReference>
<evidence type="ECO:0000256" key="4">
    <source>
        <dbReference type="ARBA" id="ARBA00022801"/>
    </source>
</evidence>
<dbReference type="Gene3D" id="2.40.70.10">
    <property type="entry name" value="Acid Proteases"/>
    <property type="match status" value="1"/>
</dbReference>
<feature type="coiled-coil region" evidence="7">
    <location>
        <begin position="509"/>
        <end position="543"/>
    </location>
</feature>
<keyword evidence="4" id="KW-0378">Hydrolase</keyword>
<dbReference type="CDD" id="cd07557">
    <property type="entry name" value="trimeric_dUTPase"/>
    <property type="match status" value="1"/>
</dbReference>
<dbReference type="Pfam" id="PF13975">
    <property type="entry name" value="gag-asp_proteas"/>
    <property type="match status" value="1"/>
</dbReference>
<dbReference type="InterPro" id="IPR036875">
    <property type="entry name" value="Znf_CCHC_sf"/>
</dbReference>
<dbReference type="PROSITE" id="PS50158">
    <property type="entry name" value="ZF_CCHC"/>
    <property type="match status" value="1"/>
</dbReference>
<dbReference type="NCBIfam" id="TIGR00576">
    <property type="entry name" value="dut"/>
    <property type="match status" value="1"/>
</dbReference>
<organism evidence="11 12">
    <name type="scientific">Geotrypetes seraphini</name>
    <name type="common">Gaboon caecilian</name>
    <name type="synonym">Caecilia seraphini</name>
    <dbReference type="NCBI Taxonomy" id="260995"/>
    <lineage>
        <taxon>Eukaryota</taxon>
        <taxon>Metazoa</taxon>
        <taxon>Chordata</taxon>
        <taxon>Craniata</taxon>
        <taxon>Vertebrata</taxon>
        <taxon>Euteleostomi</taxon>
        <taxon>Amphibia</taxon>
        <taxon>Gymnophiona</taxon>
        <taxon>Geotrypetes</taxon>
    </lineage>
</organism>
<dbReference type="RefSeq" id="XP_033793446.1">
    <property type="nucleotide sequence ID" value="XM_033937555.1"/>
</dbReference>
<feature type="domain" description="Peptidase A2" evidence="10">
    <location>
        <begin position="168"/>
        <end position="246"/>
    </location>
</feature>
<feature type="region of interest" description="Disordered" evidence="8">
    <location>
        <begin position="638"/>
        <end position="682"/>
    </location>
</feature>
<keyword evidence="7" id="KW-0175">Coiled coil</keyword>
<comment type="pathway">
    <text evidence="1">Pyrimidine metabolism; dUMP biosynthesis; dUMP from dCTP (dUTP route): step 2/2.</text>
</comment>
<keyword evidence="5" id="KW-0546">Nucleotide metabolism</keyword>
<dbReference type="GO" id="GO:0006508">
    <property type="term" value="P:proteolysis"/>
    <property type="evidence" value="ECO:0007669"/>
    <property type="project" value="InterPro"/>
</dbReference>
<dbReference type="InParanoid" id="A0A6P8R455"/>
<reference evidence="12" key="1">
    <citation type="submission" date="2025-08" db="UniProtKB">
        <authorList>
            <consortium name="RefSeq"/>
        </authorList>
    </citation>
    <scope>IDENTIFICATION</scope>
</reference>
<dbReference type="SUPFAM" id="SSF50630">
    <property type="entry name" value="Acid proteases"/>
    <property type="match status" value="1"/>
</dbReference>
<dbReference type="AlphaFoldDB" id="A0A6P8R455"/>
<gene>
    <name evidence="12" type="primary">LOC117357185</name>
</gene>
<sequence length="682" mass="76642">MDQQQLIAFLTAERQKQSEDLQAVLKATQDLWEHSQEQARQQHNELVMAMGEQTKLLAQLLQCSFPNTASGPVQRLVTERTTSLQAPEENKEQARGDRNTGSQGRTQETGWSKPREVSRERLRCFCCGKEGHTQRFCKKKRDFVYARGLADKHPREYRVKVQVENKEVSALVDTGAEQSVISGQLWKQLGGSPGPGVEKVPITCIHGKSHEYPLTQLNLQYKGKKSLLPVAVLESTPYPLILGRDWLVQAQIGRVSGGERQGGYVLGTQVEGSIVEAPARTRRARVQKTKQWKPTIRWAPLSDQARAPTRAYLRAAGYDLYAAHDQVIPARGRALVKTDIQVSPPPGAYLRVAPRSGLALKHSVDVAAGVIDPDFRGNLAVVLVNQGDTEYSVQPGDPIAQMVCERIWHARLEQRVRLPDTERGEQGFGSTGVKTPEIGIPSDLSLHLKKEIETAKLAFLDAEILKLRDELTAARKDWEAKGKSQAETKDQAWADQLDRNRQQARDESTAQFQRESEKLTNLIEQVNSQLKVVQEQVKESQTQQQAIQNSVREIKNTCGELTTRTGTTEGWVARQRLQEEQIEEHAQHFEKVLDTFKGMDQDLEEVRQQMENMQKEELGGITQVIAALAQRVDGLEGAKSQVDGALGEPCKPPLLRWPEDFEDPDPPTLEPAKKFNKPRRRY</sequence>
<dbReference type="GO" id="GO:0004170">
    <property type="term" value="F:dUTP diphosphatase activity"/>
    <property type="evidence" value="ECO:0007669"/>
    <property type="project" value="UniProtKB-EC"/>
</dbReference>
<keyword evidence="6" id="KW-0863">Zinc-finger</keyword>
<dbReference type="InterPro" id="IPR036157">
    <property type="entry name" value="dUTPase-like_sf"/>
</dbReference>
<keyword evidence="6" id="KW-0862">Zinc</keyword>
<keyword evidence="6" id="KW-0479">Metal-binding</keyword>
<dbReference type="GO" id="GO:0004190">
    <property type="term" value="F:aspartic-type endopeptidase activity"/>
    <property type="evidence" value="ECO:0007669"/>
    <property type="project" value="InterPro"/>
</dbReference>
<dbReference type="GO" id="GO:0000287">
    <property type="term" value="F:magnesium ion binding"/>
    <property type="evidence" value="ECO:0007669"/>
    <property type="project" value="InterPro"/>
</dbReference>
<dbReference type="InterPro" id="IPR021109">
    <property type="entry name" value="Peptidase_aspartic_dom_sf"/>
</dbReference>
<dbReference type="InterPro" id="IPR033704">
    <property type="entry name" value="dUTPase_trimeric"/>
</dbReference>
<dbReference type="Gene3D" id="2.70.40.10">
    <property type="match status" value="1"/>
</dbReference>
<evidence type="ECO:0000259" key="9">
    <source>
        <dbReference type="PROSITE" id="PS50158"/>
    </source>
</evidence>
<dbReference type="NCBIfam" id="NF001862">
    <property type="entry name" value="PRK00601.1"/>
    <property type="match status" value="1"/>
</dbReference>
<proteinExistence type="inferred from homology"/>
<comment type="similarity">
    <text evidence="2">Belongs to the dUTPase family.</text>
</comment>
<keyword evidence="11" id="KW-1185">Reference proteome</keyword>
<dbReference type="GO" id="GO:0003676">
    <property type="term" value="F:nucleic acid binding"/>
    <property type="evidence" value="ECO:0007669"/>
    <property type="project" value="InterPro"/>
</dbReference>
<dbReference type="GO" id="GO:0046081">
    <property type="term" value="P:dUTP catabolic process"/>
    <property type="evidence" value="ECO:0007669"/>
    <property type="project" value="InterPro"/>
</dbReference>
<dbReference type="GO" id="GO:0008270">
    <property type="term" value="F:zinc ion binding"/>
    <property type="evidence" value="ECO:0007669"/>
    <property type="project" value="UniProtKB-KW"/>
</dbReference>
<feature type="domain" description="CCHC-type" evidence="9">
    <location>
        <begin position="123"/>
        <end position="139"/>
    </location>
</feature>
<evidence type="ECO:0000256" key="5">
    <source>
        <dbReference type="ARBA" id="ARBA00023080"/>
    </source>
</evidence>
<accession>A0A6P8R455</accession>
<evidence type="ECO:0000256" key="2">
    <source>
        <dbReference type="ARBA" id="ARBA00006581"/>
    </source>
</evidence>
<protein>
    <recommendedName>
        <fullName evidence="3">dUTP diphosphatase</fullName>
        <ecNumber evidence="3">3.6.1.23</ecNumber>
    </recommendedName>
</protein>
<dbReference type="GeneID" id="117357185"/>
<evidence type="ECO:0000256" key="1">
    <source>
        <dbReference type="ARBA" id="ARBA00005142"/>
    </source>
</evidence>
<dbReference type="InterPro" id="IPR001995">
    <property type="entry name" value="Peptidase_A2_cat"/>
</dbReference>
<dbReference type="Pfam" id="PF00692">
    <property type="entry name" value="dUTPase"/>
    <property type="match status" value="1"/>
</dbReference>
<dbReference type="InterPro" id="IPR008181">
    <property type="entry name" value="dUTPase"/>
</dbReference>
<evidence type="ECO:0000256" key="6">
    <source>
        <dbReference type="PROSITE-ProRule" id="PRU00047"/>
    </source>
</evidence>
<evidence type="ECO:0000256" key="3">
    <source>
        <dbReference type="ARBA" id="ARBA00012379"/>
    </source>
</evidence>
<dbReference type="CDD" id="cd00303">
    <property type="entry name" value="retropepsin_like"/>
    <property type="match status" value="1"/>
</dbReference>